<evidence type="ECO:0000256" key="6">
    <source>
        <dbReference type="SAM" id="Phobius"/>
    </source>
</evidence>
<name>A0ABM6RRT9_9FIRM</name>
<sequence>MKPETAISPSSVLSRLERLSVWSMPYLFIGVIGVGFLFTFYDMFDINVSFIQTCTQLVHGCTPESSSTWLGLPVLLNLVGYVIGTLILSPLSDRIGRRDMLLVTMMITGIGSLWTAFSPTYNQFIFSRILTGVGVGADLAIVNTYINEIAPRQGRAKYTSLIFIMSSLGAFLGIWLGLLLTTPATPFPLGLPFAMASAHYTNGWRTMYLIGGLLAVTGIFVRIRLPESPRWLITQNRIHEASMVVSLMEDMASLRGPLPPITEQVEPPAIGEPAIPYSAIFSNPLYLKRTILLMAMWFISYVTVYTYAAGMTSILVSLHFAPPEAGLIAAFGTFGFILATIVAFYTAERLERKYWLPISAVICILGGIFVAEAGSDFVLSVLGSSMIFFGFNLWVPMTYSWSTENYPTRARTTGFALVDGIGHLGGGVGLMVIAPLALHMSVMSAFLMTGAFLAVGAIIAQFGVKTRGRQLEEISP</sequence>
<feature type="transmembrane region" description="Helical" evidence="6">
    <location>
        <begin position="123"/>
        <end position="146"/>
    </location>
</feature>
<dbReference type="SUPFAM" id="SSF103473">
    <property type="entry name" value="MFS general substrate transporter"/>
    <property type="match status" value="1"/>
</dbReference>
<evidence type="ECO:0000256" key="1">
    <source>
        <dbReference type="ARBA" id="ARBA00004651"/>
    </source>
</evidence>
<dbReference type="CDD" id="cd17316">
    <property type="entry name" value="MFS_SV2_like"/>
    <property type="match status" value="1"/>
</dbReference>
<feature type="transmembrane region" description="Helical" evidence="6">
    <location>
        <begin position="354"/>
        <end position="371"/>
    </location>
</feature>
<protein>
    <submittedName>
        <fullName evidence="8">MFS transporter</fullName>
    </submittedName>
</protein>
<feature type="transmembrane region" description="Helical" evidence="6">
    <location>
        <begin position="69"/>
        <end position="88"/>
    </location>
</feature>
<feature type="transmembrane region" description="Helical" evidence="6">
    <location>
        <begin position="202"/>
        <end position="221"/>
    </location>
</feature>
<dbReference type="Proteomes" id="UP000325292">
    <property type="component" value="Chromosome"/>
</dbReference>
<feature type="transmembrane region" description="Helical" evidence="6">
    <location>
        <begin position="291"/>
        <end position="321"/>
    </location>
</feature>
<keyword evidence="5 6" id="KW-0472">Membrane</keyword>
<feature type="transmembrane region" description="Helical" evidence="6">
    <location>
        <begin position="327"/>
        <end position="347"/>
    </location>
</feature>
<feature type="transmembrane region" description="Helical" evidence="6">
    <location>
        <begin position="158"/>
        <end position="182"/>
    </location>
</feature>
<dbReference type="EMBL" id="CP019454">
    <property type="protein sequence ID" value="AUW94159.1"/>
    <property type="molecule type" value="Genomic_DNA"/>
</dbReference>
<dbReference type="InterPro" id="IPR020846">
    <property type="entry name" value="MFS_dom"/>
</dbReference>
<organism evidence="8 9">
    <name type="scientific">Sulfobacillus thermotolerans</name>
    <dbReference type="NCBI Taxonomy" id="338644"/>
    <lineage>
        <taxon>Bacteria</taxon>
        <taxon>Bacillati</taxon>
        <taxon>Bacillota</taxon>
        <taxon>Clostridia</taxon>
        <taxon>Eubacteriales</taxon>
        <taxon>Clostridiales Family XVII. Incertae Sedis</taxon>
        <taxon>Sulfobacillus</taxon>
    </lineage>
</organism>
<comment type="subcellular location">
    <subcellularLocation>
        <location evidence="1">Cell membrane</location>
        <topology evidence="1">Multi-pass membrane protein</topology>
    </subcellularLocation>
</comment>
<dbReference type="InterPro" id="IPR036259">
    <property type="entry name" value="MFS_trans_sf"/>
</dbReference>
<feature type="transmembrane region" description="Helical" evidence="6">
    <location>
        <begin position="416"/>
        <end position="438"/>
    </location>
</feature>
<keyword evidence="2" id="KW-0813">Transport</keyword>
<feature type="transmembrane region" description="Helical" evidence="6">
    <location>
        <begin position="377"/>
        <end position="395"/>
    </location>
</feature>
<feature type="transmembrane region" description="Helical" evidence="6">
    <location>
        <begin position="21"/>
        <end position="41"/>
    </location>
</feature>
<gene>
    <name evidence="8" type="ORF">BXT84_09500</name>
</gene>
<dbReference type="RefSeq" id="WP_103376653.1">
    <property type="nucleotide sequence ID" value="NZ_CP133983.1"/>
</dbReference>
<feature type="transmembrane region" description="Helical" evidence="6">
    <location>
        <begin position="100"/>
        <end position="117"/>
    </location>
</feature>
<evidence type="ECO:0000256" key="4">
    <source>
        <dbReference type="ARBA" id="ARBA00022989"/>
    </source>
</evidence>
<feature type="domain" description="Major facilitator superfamily (MFS) profile" evidence="7">
    <location>
        <begin position="28"/>
        <end position="468"/>
    </location>
</feature>
<proteinExistence type="predicted"/>
<evidence type="ECO:0000256" key="3">
    <source>
        <dbReference type="ARBA" id="ARBA00022692"/>
    </source>
</evidence>
<accession>A0ABM6RRT9</accession>
<evidence type="ECO:0000313" key="8">
    <source>
        <dbReference type="EMBL" id="AUW94159.1"/>
    </source>
</evidence>
<evidence type="ECO:0000256" key="5">
    <source>
        <dbReference type="ARBA" id="ARBA00023136"/>
    </source>
</evidence>
<evidence type="ECO:0000313" key="9">
    <source>
        <dbReference type="Proteomes" id="UP000325292"/>
    </source>
</evidence>
<keyword evidence="4 6" id="KW-1133">Transmembrane helix</keyword>
<evidence type="ECO:0000256" key="2">
    <source>
        <dbReference type="ARBA" id="ARBA00022448"/>
    </source>
</evidence>
<dbReference type="PROSITE" id="PS00216">
    <property type="entry name" value="SUGAR_TRANSPORT_1"/>
    <property type="match status" value="1"/>
</dbReference>
<dbReference type="Gene3D" id="1.20.1250.20">
    <property type="entry name" value="MFS general substrate transporter like domains"/>
    <property type="match status" value="1"/>
</dbReference>
<dbReference type="InterPro" id="IPR005829">
    <property type="entry name" value="Sugar_transporter_CS"/>
</dbReference>
<evidence type="ECO:0000259" key="7">
    <source>
        <dbReference type="PROSITE" id="PS50850"/>
    </source>
</evidence>
<feature type="transmembrane region" description="Helical" evidence="6">
    <location>
        <begin position="444"/>
        <end position="464"/>
    </location>
</feature>
<reference evidence="8 9" key="1">
    <citation type="journal article" date="2019" name="Sci. Rep.">
        <title>Sulfobacillus thermotolerans: new insights into resistance and metabolic capacities of acidophilic chemolithotrophs.</title>
        <authorList>
            <person name="Panyushkina A.E."/>
            <person name="Babenko V.V."/>
            <person name="Nikitina A.S."/>
            <person name="Selezneva O.V."/>
            <person name="Tsaplina I.A."/>
            <person name="Letarova M.A."/>
            <person name="Kostryukova E.S."/>
            <person name="Letarov A.V."/>
        </authorList>
    </citation>
    <scope>NUCLEOTIDE SEQUENCE [LARGE SCALE GENOMIC DNA]</scope>
    <source>
        <strain evidence="8 9">Kr1</strain>
    </source>
</reference>
<keyword evidence="3 6" id="KW-0812">Transmembrane</keyword>
<dbReference type="Pfam" id="PF00083">
    <property type="entry name" value="Sugar_tr"/>
    <property type="match status" value="1"/>
</dbReference>
<dbReference type="PANTHER" id="PTHR23511:SF34">
    <property type="entry name" value="SYNAPTIC VESICLE GLYCOPROTEIN 2"/>
    <property type="match status" value="1"/>
</dbReference>
<dbReference type="InterPro" id="IPR005828">
    <property type="entry name" value="MFS_sugar_transport-like"/>
</dbReference>
<dbReference type="PROSITE" id="PS00217">
    <property type="entry name" value="SUGAR_TRANSPORT_2"/>
    <property type="match status" value="1"/>
</dbReference>
<dbReference type="PANTHER" id="PTHR23511">
    <property type="entry name" value="SYNAPTIC VESICLE GLYCOPROTEIN 2"/>
    <property type="match status" value="1"/>
</dbReference>
<keyword evidence="9" id="KW-1185">Reference proteome</keyword>
<dbReference type="PROSITE" id="PS50850">
    <property type="entry name" value="MFS"/>
    <property type="match status" value="1"/>
</dbReference>